<keyword evidence="4" id="KW-1185">Reference proteome</keyword>
<dbReference type="OrthoDB" id="7057063at2"/>
<dbReference type="RefSeq" id="WP_151538564.1">
    <property type="nucleotide sequence ID" value="NZ_WBMR01000007.1"/>
</dbReference>
<protein>
    <submittedName>
        <fullName evidence="3">Uncharacterized protein</fullName>
    </submittedName>
</protein>
<dbReference type="Proteomes" id="UP000483004">
    <property type="component" value="Unassembled WGS sequence"/>
</dbReference>
<feature type="region of interest" description="Disordered" evidence="1">
    <location>
        <begin position="544"/>
        <end position="606"/>
    </location>
</feature>
<proteinExistence type="predicted"/>
<evidence type="ECO:0000313" key="4">
    <source>
        <dbReference type="Proteomes" id="UP000483004"/>
    </source>
</evidence>
<organism evidence="3 4">
    <name type="scientific">Actinomadura montaniterrae</name>
    <dbReference type="NCBI Taxonomy" id="1803903"/>
    <lineage>
        <taxon>Bacteria</taxon>
        <taxon>Bacillati</taxon>
        <taxon>Actinomycetota</taxon>
        <taxon>Actinomycetes</taxon>
        <taxon>Streptosporangiales</taxon>
        <taxon>Thermomonosporaceae</taxon>
        <taxon>Actinomadura</taxon>
    </lineage>
</organism>
<dbReference type="SUPFAM" id="SSF51126">
    <property type="entry name" value="Pectin lyase-like"/>
    <property type="match status" value="1"/>
</dbReference>
<dbReference type="InterPro" id="IPR011050">
    <property type="entry name" value="Pectin_lyase_fold/virulence"/>
</dbReference>
<feature type="chain" id="PRO_5038928507" evidence="2">
    <location>
        <begin position="24"/>
        <end position="606"/>
    </location>
</feature>
<reference evidence="3 4" key="1">
    <citation type="submission" date="2019-09" db="EMBL/GenBank/DDBJ databases">
        <title>Actinomadura physcomitrii sp. nov., a novel actinomycete isolated from moss [Physcomitrium sphaericum (Ludw) Fuernr].</title>
        <authorList>
            <person name="Liu C."/>
            <person name="Zhuang X."/>
        </authorList>
    </citation>
    <scope>NUCLEOTIDE SEQUENCE [LARGE SCALE GENOMIC DNA]</scope>
    <source>
        <strain evidence="3 4">CYP1-1B</strain>
    </source>
</reference>
<dbReference type="EMBL" id="WBMR01000007">
    <property type="protein sequence ID" value="KAB2388214.1"/>
    <property type="molecule type" value="Genomic_DNA"/>
</dbReference>
<dbReference type="Gene3D" id="2.160.20.10">
    <property type="entry name" value="Single-stranded right-handed beta-helix, Pectin lyase-like"/>
    <property type="match status" value="1"/>
</dbReference>
<evidence type="ECO:0000256" key="2">
    <source>
        <dbReference type="SAM" id="SignalP"/>
    </source>
</evidence>
<keyword evidence="2" id="KW-0732">Signal</keyword>
<gene>
    <name evidence="3" type="ORF">F9B16_04645</name>
</gene>
<feature type="signal peptide" evidence="2">
    <location>
        <begin position="1"/>
        <end position="23"/>
    </location>
</feature>
<evidence type="ECO:0000313" key="3">
    <source>
        <dbReference type="EMBL" id="KAB2388214.1"/>
    </source>
</evidence>
<dbReference type="AlphaFoldDB" id="A0A6L3W046"/>
<accession>A0A6L3W046</accession>
<sequence>MRSHPRRYAYLALGAFLVLAAFGSETSHPSRAAAAHAPATDARPVTAPSSTFVPPTAAKPGHRTWYVSAAAASGGDGTRRAPFNALLQAQGWSAPGDTIAILPAGRPLDGGITLKPGQTLVGEGPAVTSPAAPADAPTITNTSGFSNGGNAVVLADGTTVRNLVVADAYRSGVYGANVTGVRVTGNDVHGQNTSCGVGIHIFPFRTYASAGLPNGWAGIMIDNTSRSARGRIDGNHVHDAACGDGIDLRLAGTARFDAALSGNKVAGLREGTAHGLRSVLAVGIQTADSSRLSARIDDTTVTGIGSAGADPEGLFANIGGSSTADIRVDRFSADAIRGGFSANGAEFVLMQESARANIKVTHSSFTNVTGDVIEALTFGRGQRLVLDLDDVTAAHAALPSGAAFDRGLQWPFYNTASCLVISNTSPEFEDGGGNTISTSVTNSRLTDCVAGIVDATRRSQRETTLTVRGSAVTGNRQANLYIRNSAPVTAVQSAAEPALGSPTAGRLGRLAVKVRDTDLGGATNGPAAYAYQVPGTVRSTTIDLGTQHDPGRNDLSGGHGSAELTSVPVRADGNWWGRPDGPEPTGLVLTGDASITHEDPLAGPPS</sequence>
<feature type="region of interest" description="Disordered" evidence="1">
    <location>
        <begin position="32"/>
        <end position="56"/>
    </location>
</feature>
<evidence type="ECO:0000256" key="1">
    <source>
        <dbReference type="SAM" id="MobiDB-lite"/>
    </source>
</evidence>
<comment type="caution">
    <text evidence="3">The sequence shown here is derived from an EMBL/GenBank/DDBJ whole genome shotgun (WGS) entry which is preliminary data.</text>
</comment>
<name>A0A6L3W046_9ACTN</name>
<feature type="compositionally biased region" description="Low complexity" evidence="1">
    <location>
        <begin position="32"/>
        <end position="43"/>
    </location>
</feature>
<dbReference type="InterPro" id="IPR012334">
    <property type="entry name" value="Pectin_lyas_fold"/>
</dbReference>